<evidence type="ECO:0000256" key="1">
    <source>
        <dbReference type="ARBA" id="ARBA00004123"/>
    </source>
</evidence>
<sequence>MTDKEVTAKLHFDTKAKIRIAAYNKLLAKGRIRLAARVTGTGENRKQQVLYQWVSAEDAEKFKGLDASDRMVLDLVVKGGQNGATKKEMKFRTNIQSNTELKQILERLISRNLIKEIKSVQGTNKRIYIKAGLEPSTLHTGGPWYNDDQEFDTVFIEAIYEQVLAFIKKTNYVTVDQVTSYVAEIKLSNEELSHSDIKSLMNTMLYDTVIELCEGKGDGHEYFRHVQPTPAVNHLASIPCGSCPVFHDCVPGGVISPQTCVYMGDWLKSVTDW</sequence>
<dbReference type="GO" id="GO:0006383">
    <property type="term" value="P:transcription by RNA polymerase III"/>
    <property type="evidence" value="ECO:0007669"/>
    <property type="project" value="InterPro"/>
</dbReference>
<dbReference type="Pfam" id="PF05158">
    <property type="entry name" value="RNA_pol_Rpc34"/>
    <property type="match status" value="1"/>
</dbReference>
<dbReference type="EMBL" id="HG001774">
    <property type="protein sequence ID" value="CDF36357.1"/>
    <property type="molecule type" value="Genomic_DNA"/>
</dbReference>
<proteinExistence type="inferred from homology"/>
<evidence type="ECO:0000256" key="5">
    <source>
        <dbReference type="ARBA" id="ARBA00023242"/>
    </source>
</evidence>
<dbReference type="GeneID" id="17323892"/>
<dbReference type="InterPro" id="IPR036388">
    <property type="entry name" value="WH-like_DNA-bd_sf"/>
</dbReference>
<dbReference type="GO" id="GO:0005666">
    <property type="term" value="C:RNA polymerase III complex"/>
    <property type="evidence" value="ECO:0007669"/>
    <property type="project" value="InterPro"/>
</dbReference>
<protein>
    <recommendedName>
        <fullName evidence="8">DNA-directed RNA polymerase III subunit RPC6</fullName>
    </recommendedName>
</protein>
<dbReference type="Proteomes" id="UP000012073">
    <property type="component" value="Unassembled WGS sequence"/>
</dbReference>
<dbReference type="InterPro" id="IPR016049">
    <property type="entry name" value="RNA_pol_Rpc34-like"/>
</dbReference>
<gene>
    <name evidence="6" type="ORF">CHC_T00004684001</name>
</gene>
<accession>R7QCX5</accession>
<keyword evidence="3" id="KW-0240">DNA-directed RNA polymerase</keyword>
<dbReference type="Gene3D" id="1.10.10.10">
    <property type="entry name" value="Winged helix-like DNA-binding domain superfamily/Winged helix DNA-binding domain"/>
    <property type="match status" value="1"/>
</dbReference>
<organism evidence="6 7">
    <name type="scientific">Chondrus crispus</name>
    <name type="common">Carrageen Irish moss</name>
    <name type="synonym">Polymorpha crispa</name>
    <dbReference type="NCBI Taxonomy" id="2769"/>
    <lineage>
        <taxon>Eukaryota</taxon>
        <taxon>Rhodophyta</taxon>
        <taxon>Florideophyceae</taxon>
        <taxon>Rhodymeniophycidae</taxon>
        <taxon>Gigartinales</taxon>
        <taxon>Gigartinaceae</taxon>
        <taxon>Chondrus</taxon>
    </lineage>
</organism>
<evidence type="ECO:0000313" key="6">
    <source>
        <dbReference type="EMBL" id="CDF36357.1"/>
    </source>
</evidence>
<reference evidence="7" key="1">
    <citation type="journal article" date="2013" name="Proc. Natl. Acad. Sci. U.S.A.">
        <title>Genome structure and metabolic features in the red seaweed Chondrus crispus shed light on evolution of the Archaeplastida.</title>
        <authorList>
            <person name="Collen J."/>
            <person name="Porcel B."/>
            <person name="Carre W."/>
            <person name="Ball S.G."/>
            <person name="Chaparro C."/>
            <person name="Tonon T."/>
            <person name="Barbeyron T."/>
            <person name="Michel G."/>
            <person name="Noel B."/>
            <person name="Valentin K."/>
            <person name="Elias M."/>
            <person name="Artiguenave F."/>
            <person name="Arun A."/>
            <person name="Aury J.M."/>
            <person name="Barbosa-Neto J.F."/>
            <person name="Bothwell J.H."/>
            <person name="Bouget F.Y."/>
            <person name="Brillet L."/>
            <person name="Cabello-Hurtado F."/>
            <person name="Capella-Gutierrez S."/>
            <person name="Charrier B."/>
            <person name="Cladiere L."/>
            <person name="Cock J.M."/>
            <person name="Coelho S.M."/>
            <person name="Colleoni C."/>
            <person name="Czjzek M."/>
            <person name="Da Silva C."/>
            <person name="Delage L."/>
            <person name="Denoeud F."/>
            <person name="Deschamps P."/>
            <person name="Dittami S.M."/>
            <person name="Gabaldon T."/>
            <person name="Gachon C.M."/>
            <person name="Groisillier A."/>
            <person name="Herve C."/>
            <person name="Jabbari K."/>
            <person name="Katinka M."/>
            <person name="Kloareg B."/>
            <person name="Kowalczyk N."/>
            <person name="Labadie K."/>
            <person name="Leblanc C."/>
            <person name="Lopez P.J."/>
            <person name="McLachlan D.H."/>
            <person name="Meslet-Cladiere L."/>
            <person name="Moustafa A."/>
            <person name="Nehr Z."/>
            <person name="Nyvall Collen P."/>
            <person name="Panaud O."/>
            <person name="Partensky F."/>
            <person name="Poulain J."/>
            <person name="Rensing S.A."/>
            <person name="Rousvoal S."/>
            <person name="Samson G."/>
            <person name="Symeonidi A."/>
            <person name="Weissenbach J."/>
            <person name="Zambounis A."/>
            <person name="Wincker P."/>
            <person name="Boyen C."/>
        </authorList>
    </citation>
    <scope>NUCLEOTIDE SEQUENCE [LARGE SCALE GENOMIC DNA]</scope>
    <source>
        <strain evidence="7">cv. Stackhouse</strain>
    </source>
</reference>
<dbReference type="AlphaFoldDB" id="R7QCX5"/>
<name>R7QCX5_CHOCR</name>
<dbReference type="KEGG" id="ccp:CHC_T00004684001"/>
<dbReference type="SUPFAM" id="SSF46785">
    <property type="entry name" value="Winged helix' DNA-binding domain"/>
    <property type="match status" value="1"/>
</dbReference>
<comment type="subcellular location">
    <subcellularLocation>
        <location evidence="1">Nucleus</location>
    </subcellularLocation>
</comment>
<evidence type="ECO:0000313" key="7">
    <source>
        <dbReference type="Proteomes" id="UP000012073"/>
    </source>
</evidence>
<evidence type="ECO:0000256" key="2">
    <source>
        <dbReference type="ARBA" id="ARBA00011038"/>
    </source>
</evidence>
<dbReference type="InterPro" id="IPR007832">
    <property type="entry name" value="RNA_pol_Rpc34"/>
</dbReference>
<dbReference type="OMA" id="VGTTKKC"/>
<comment type="similarity">
    <text evidence="2">Belongs to the eukaryotic RPC34/RPC39 RNA polymerase subunit family.</text>
</comment>
<dbReference type="InterPro" id="IPR036390">
    <property type="entry name" value="WH_DNA-bd_sf"/>
</dbReference>
<keyword evidence="5" id="KW-0539">Nucleus</keyword>
<dbReference type="STRING" id="2769.R7QCX5"/>
<dbReference type="RefSeq" id="XP_005716176.1">
    <property type="nucleotide sequence ID" value="XM_005716119.1"/>
</dbReference>
<dbReference type="PANTHER" id="PTHR12780">
    <property type="entry name" value="RNA POLYMERASE III DNA DIRECTED , 39KD SUBUNIT-RELATED"/>
    <property type="match status" value="1"/>
</dbReference>
<keyword evidence="4" id="KW-0804">Transcription</keyword>
<dbReference type="OrthoDB" id="1608at2759"/>
<evidence type="ECO:0008006" key="8">
    <source>
        <dbReference type="Google" id="ProtNLM"/>
    </source>
</evidence>
<dbReference type="Gramene" id="CDF36357">
    <property type="protein sequence ID" value="CDF36357"/>
    <property type="gene ID" value="CHC_T00004684001"/>
</dbReference>
<keyword evidence="7" id="KW-1185">Reference proteome</keyword>
<evidence type="ECO:0000256" key="3">
    <source>
        <dbReference type="ARBA" id="ARBA00022478"/>
    </source>
</evidence>
<dbReference type="PhylomeDB" id="R7QCX5"/>
<evidence type="ECO:0000256" key="4">
    <source>
        <dbReference type="ARBA" id="ARBA00023163"/>
    </source>
</evidence>